<dbReference type="AlphaFoldDB" id="A0A9D1RCA2"/>
<dbReference type="SMART" id="SM00904">
    <property type="entry name" value="Flavokinase"/>
    <property type="match status" value="1"/>
</dbReference>
<comment type="catalytic activity">
    <reaction evidence="13 14">
        <text>FMN + ATP + H(+) = FAD + diphosphate</text>
        <dbReference type="Rhea" id="RHEA:17237"/>
        <dbReference type="ChEBI" id="CHEBI:15378"/>
        <dbReference type="ChEBI" id="CHEBI:30616"/>
        <dbReference type="ChEBI" id="CHEBI:33019"/>
        <dbReference type="ChEBI" id="CHEBI:57692"/>
        <dbReference type="ChEBI" id="CHEBI:58210"/>
        <dbReference type="EC" id="2.7.7.2"/>
    </reaction>
</comment>
<evidence type="ECO:0000256" key="8">
    <source>
        <dbReference type="ARBA" id="ARBA00022777"/>
    </source>
</evidence>
<keyword evidence="3 14" id="KW-0285">Flavoprotein</keyword>
<accession>A0A9D1RCA2</accession>
<protein>
    <recommendedName>
        <fullName evidence="14">Riboflavin biosynthesis protein</fullName>
    </recommendedName>
    <domain>
        <recommendedName>
            <fullName evidence="14">Riboflavin kinase</fullName>
            <ecNumber evidence="14">2.7.1.26</ecNumber>
        </recommendedName>
        <alternativeName>
            <fullName evidence="14">Flavokinase</fullName>
        </alternativeName>
    </domain>
    <domain>
        <recommendedName>
            <fullName evidence="14">FMN adenylyltransferase</fullName>
            <ecNumber evidence="14">2.7.7.2</ecNumber>
        </recommendedName>
        <alternativeName>
            <fullName evidence="14">FAD pyrophosphorylase</fullName>
        </alternativeName>
        <alternativeName>
            <fullName evidence="14">FAD synthase</fullName>
        </alternativeName>
    </domain>
</protein>
<comment type="similarity">
    <text evidence="14">Belongs to the ribF family.</text>
</comment>
<comment type="caution">
    <text evidence="16">The sequence shown here is derived from an EMBL/GenBank/DDBJ whole genome shotgun (WGS) entry which is preliminary data.</text>
</comment>
<evidence type="ECO:0000256" key="3">
    <source>
        <dbReference type="ARBA" id="ARBA00022630"/>
    </source>
</evidence>
<keyword evidence="9 14" id="KW-0274">FAD</keyword>
<proteinExistence type="inferred from homology"/>
<evidence type="ECO:0000256" key="14">
    <source>
        <dbReference type="PIRNR" id="PIRNR004491"/>
    </source>
</evidence>
<dbReference type="Gene3D" id="3.40.50.620">
    <property type="entry name" value="HUPs"/>
    <property type="match status" value="1"/>
</dbReference>
<evidence type="ECO:0000259" key="15">
    <source>
        <dbReference type="SMART" id="SM00904"/>
    </source>
</evidence>
<dbReference type="InterPro" id="IPR015864">
    <property type="entry name" value="FAD_synthase"/>
</dbReference>
<reference evidence="16" key="2">
    <citation type="submission" date="2021-04" db="EMBL/GenBank/DDBJ databases">
        <authorList>
            <person name="Gilroy R."/>
        </authorList>
    </citation>
    <scope>NUCLEOTIDE SEQUENCE</scope>
    <source>
        <strain evidence="16">421</strain>
    </source>
</reference>
<organism evidence="16 17">
    <name type="scientific">Candidatus Eubacterium faecipullorum</name>
    <dbReference type="NCBI Taxonomy" id="2838571"/>
    <lineage>
        <taxon>Bacteria</taxon>
        <taxon>Bacillati</taxon>
        <taxon>Bacillota</taxon>
        <taxon>Clostridia</taxon>
        <taxon>Eubacteriales</taxon>
        <taxon>Eubacteriaceae</taxon>
        <taxon>Eubacterium</taxon>
    </lineage>
</organism>
<dbReference type="SUPFAM" id="SSF52374">
    <property type="entry name" value="Nucleotidylyl transferase"/>
    <property type="match status" value="1"/>
</dbReference>
<dbReference type="InterPro" id="IPR015865">
    <property type="entry name" value="Riboflavin_kinase_bac/euk"/>
</dbReference>
<evidence type="ECO:0000256" key="4">
    <source>
        <dbReference type="ARBA" id="ARBA00022643"/>
    </source>
</evidence>
<evidence type="ECO:0000256" key="5">
    <source>
        <dbReference type="ARBA" id="ARBA00022679"/>
    </source>
</evidence>
<dbReference type="InterPro" id="IPR023468">
    <property type="entry name" value="Riboflavin_kinase"/>
</dbReference>
<comment type="catalytic activity">
    <reaction evidence="12 14">
        <text>riboflavin + ATP = FMN + ADP + H(+)</text>
        <dbReference type="Rhea" id="RHEA:14357"/>
        <dbReference type="ChEBI" id="CHEBI:15378"/>
        <dbReference type="ChEBI" id="CHEBI:30616"/>
        <dbReference type="ChEBI" id="CHEBI:57986"/>
        <dbReference type="ChEBI" id="CHEBI:58210"/>
        <dbReference type="ChEBI" id="CHEBI:456216"/>
        <dbReference type="EC" id="2.7.1.26"/>
    </reaction>
</comment>
<keyword evidence="10 14" id="KW-0067">ATP-binding</keyword>
<dbReference type="EC" id="2.7.1.26" evidence="14"/>
<feature type="domain" description="Riboflavin kinase" evidence="15">
    <location>
        <begin position="152"/>
        <end position="269"/>
    </location>
</feature>
<evidence type="ECO:0000256" key="10">
    <source>
        <dbReference type="ARBA" id="ARBA00022840"/>
    </source>
</evidence>
<keyword evidence="7 14" id="KW-0547">Nucleotide-binding</keyword>
<evidence type="ECO:0000256" key="2">
    <source>
        <dbReference type="ARBA" id="ARBA00005201"/>
    </source>
</evidence>
<evidence type="ECO:0000256" key="12">
    <source>
        <dbReference type="ARBA" id="ARBA00047880"/>
    </source>
</evidence>
<dbReference type="EMBL" id="DXGE01000001">
    <property type="protein sequence ID" value="HIW84865.1"/>
    <property type="molecule type" value="Genomic_DNA"/>
</dbReference>
<evidence type="ECO:0000313" key="17">
    <source>
        <dbReference type="Proteomes" id="UP000824205"/>
    </source>
</evidence>
<evidence type="ECO:0000313" key="16">
    <source>
        <dbReference type="EMBL" id="HIW84865.1"/>
    </source>
</evidence>
<dbReference type="InterPro" id="IPR014729">
    <property type="entry name" value="Rossmann-like_a/b/a_fold"/>
</dbReference>
<dbReference type="Gene3D" id="2.40.30.30">
    <property type="entry name" value="Riboflavin kinase-like"/>
    <property type="match status" value="1"/>
</dbReference>
<dbReference type="InterPro" id="IPR023465">
    <property type="entry name" value="Riboflavin_kinase_dom_sf"/>
</dbReference>
<sequence length="272" mass="31015">MSDYEKLISEQAVALGDFDGMHLAHKTVVTGAQNVIIYCVNNRFSLLQKSLFQCRWPNAVFADFEKIKNLTGEQFIDDILIGEFGAKIVLCGFNFRFGKNASWSALDMRRYLETRGVWVRILEAQDFEGKPISSTRIRKAVAEGRINAANEMLGYNFSFEAPVIQGDQRGRTIGFPTINQHLPQGLIVPHFGVYESRVLLGNRSYKAFTNIGNRPTWRVEEPLCETHIFDFSGDLYGKEVTVELVNYLRPEKLFKNVDELKKQLDYDKGSIV</sequence>
<dbReference type="GO" id="GO:0009231">
    <property type="term" value="P:riboflavin biosynthetic process"/>
    <property type="evidence" value="ECO:0007669"/>
    <property type="project" value="InterPro"/>
</dbReference>
<dbReference type="GO" id="GO:0008531">
    <property type="term" value="F:riboflavin kinase activity"/>
    <property type="evidence" value="ECO:0007669"/>
    <property type="project" value="UniProtKB-UniRule"/>
</dbReference>
<evidence type="ECO:0000256" key="13">
    <source>
        <dbReference type="ARBA" id="ARBA00049494"/>
    </source>
</evidence>
<comment type="pathway">
    <text evidence="1 14">Cofactor biosynthesis; FAD biosynthesis; FAD from FMN: step 1/1.</text>
</comment>
<dbReference type="PANTHER" id="PTHR22749:SF6">
    <property type="entry name" value="RIBOFLAVIN KINASE"/>
    <property type="match status" value="1"/>
</dbReference>
<keyword evidence="8 14" id="KW-0418">Kinase</keyword>
<evidence type="ECO:0000256" key="11">
    <source>
        <dbReference type="ARBA" id="ARBA00023268"/>
    </source>
</evidence>
<dbReference type="Proteomes" id="UP000824205">
    <property type="component" value="Unassembled WGS sequence"/>
</dbReference>
<dbReference type="Pfam" id="PF06574">
    <property type="entry name" value="FAD_syn"/>
    <property type="match status" value="1"/>
</dbReference>
<dbReference type="InterPro" id="IPR002606">
    <property type="entry name" value="Riboflavin_kinase_bac"/>
</dbReference>
<dbReference type="SUPFAM" id="SSF82114">
    <property type="entry name" value="Riboflavin kinase-like"/>
    <property type="match status" value="1"/>
</dbReference>
<keyword evidence="11" id="KW-0511">Multifunctional enzyme</keyword>
<dbReference type="GO" id="GO:0005524">
    <property type="term" value="F:ATP binding"/>
    <property type="evidence" value="ECO:0007669"/>
    <property type="project" value="UniProtKB-UniRule"/>
</dbReference>
<evidence type="ECO:0000256" key="7">
    <source>
        <dbReference type="ARBA" id="ARBA00022741"/>
    </source>
</evidence>
<dbReference type="Pfam" id="PF01687">
    <property type="entry name" value="Flavokinase"/>
    <property type="match status" value="1"/>
</dbReference>
<keyword evidence="5 14" id="KW-0808">Transferase</keyword>
<gene>
    <name evidence="16" type="ORF">IAA48_00050</name>
</gene>
<reference evidence="16" key="1">
    <citation type="journal article" date="2021" name="PeerJ">
        <title>Extensive microbial diversity within the chicken gut microbiome revealed by metagenomics and culture.</title>
        <authorList>
            <person name="Gilroy R."/>
            <person name="Ravi A."/>
            <person name="Getino M."/>
            <person name="Pursley I."/>
            <person name="Horton D.L."/>
            <person name="Alikhan N.F."/>
            <person name="Baker D."/>
            <person name="Gharbi K."/>
            <person name="Hall N."/>
            <person name="Watson M."/>
            <person name="Adriaenssens E.M."/>
            <person name="Foster-Nyarko E."/>
            <person name="Jarju S."/>
            <person name="Secka A."/>
            <person name="Antonio M."/>
            <person name="Oren A."/>
            <person name="Chaudhuri R.R."/>
            <person name="La Ragione R."/>
            <person name="Hildebrand F."/>
            <person name="Pallen M.J."/>
        </authorList>
    </citation>
    <scope>NUCLEOTIDE SEQUENCE</scope>
    <source>
        <strain evidence="16">421</strain>
    </source>
</reference>
<dbReference type="PIRSF" id="PIRSF004491">
    <property type="entry name" value="FAD_Synth"/>
    <property type="match status" value="1"/>
</dbReference>
<evidence type="ECO:0000256" key="6">
    <source>
        <dbReference type="ARBA" id="ARBA00022695"/>
    </source>
</evidence>
<dbReference type="GO" id="GO:0009398">
    <property type="term" value="P:FMN biosynthetic process"/>
    <property type="evidence" value="ECO:0007669"/>
    <property type="project" value="UniProtKB-UniRule"/>
</dbReference>
<dbReference type="EC" id="2.7.7.2" evidence="14"/>
<name>A0A9D1RCA2_9FIRM</name>
<comment type="pathway">
    <text evidence="2 14">Cofactor biosynthesis; FMN biosynthesis; FMN from riboflavin (ATP route): step 1/1.</text>
</comment>
<evidence type="ECO:0000256" key="9">
    <source>
        <dbReference type="ARBA" id="ARBA00022827"/>
    </source>
</evidence>
<dbReference type="PANTHER" id="PTHR22749">
    <property type="entry name" value="RIBOFLAVIN KINASE/FMN ADENYLYLTRANSFERASE"/>
    <property type="match status" value="1"/>
</dbReference>
<dbReference type="GO" id="GO:0003919">
    <property type="term" value="F:FMN adenylyltransferase activity"/>
    <property type="evidence" value="ECO:0007669"/>
    <property type="project" value="UniProtKB-UniRule"/>
</dbReference>
<keyword evidence="4 14" id="KW-0288">FMN</keyword>
<dbReference type="GO" id="GO:0006747">
    <property type="term" value="P:FAD biosynthetic process"/>
    <property type="evidence" value="ECO:0007669"/>
    <property type="project" value="UniProtKB-UniRule"/>
</dbReference>
<keyword evidence="6 14" id="KW-0548">Nucleotidyltransferase</keyword>
<evidence type="ECO:0000256" key="1">
    <source>
        <dbReference type="ARBA" id="ARBA00004726"/>
    </source>
</evidence>